<sequence length="119" mass="12737">MAGGSSPSRWVWEVAKKADHSWHHITSLEDERRSTPCSPSVPPPQHSRRCTRAAAALAGHACCRPHSPLLQPHAAPALAGPARAAPNHSPHVPARRPRSPRKHARRCSPCTVPVALAGT</sequence>
<name>A0A8J5THA4_ZIZPA</name>
<proteinExistence type="predicted"/>
<feature type="compositionally biased region" description="Low complexity" evidence="1">
    <location>
        <begin position="79"/>
        <end position="88"/>
    </location>
</feature>
<evidence type="ECO:0000256" key="1">
    <source>
        <dbReference type="SAM" id="MobiDB-lite"/>
    </source>
</evidence>
<dbReference type="Proteomes" id="UP000729402">
    <property type="component" value="Unassembled WGS sequence"/>
</dbReference>
<reference evidence="2" key="1">
    <citation type="journal article" date="2021" name="bioRxiv">
        <title>Whole Genome Assembly and Annotation of Northern Wild Rice, Zizania palustris L., Supports a Whole Genome Duplication in the Zizania Genus.</title>
        <authorList>
            <person name="Haas M."/>
            <person name="Kono T."/>
            <person name="Macchietto M."/>
            <person name="Millas R."/>
            <person name="McGilp L."/>
            <person name="Shao M."/>
            <person name="Duquette J."/>
            <person name="Hirsch C.N."/>
            <person name="Kimball J."/>
        </authorList>
    </citation>
    <scope>NUCLEOTIDE SEQUENCE</scope>
    <source>
        <tissue evidence="2">Fresh leaf tissue</tissue>
    </source>
</reference>
<dbReference type="EMBL" id="JAAALK010000085">
    <property type="protein sequence ID" value="KAG8083198.1"/>
    <property type="molecule type" value="Genomic_DNA"/>
</dbReference>
<keyword evidence="3" id="KW-1185">Reference proteome</keyword>
<feature type="compositionally biased region" description="Basic residues" evidence="1">
    <location>
        <begin position="93"/>
        <end position="106"/>
    </location>
</feature>
<reference evidence="2" key="2">
    <citation type="submission" date="2021-02" db="EMBL/GenBank/DDBJ databases">
        <authorList>
            <person name="Kimball J.A."/>
            <person name="Haas M.W."/>
            <person name="Macchietto M."/>
            <person name="Kono T."/>
            <person name="Duquette J."/>
            <person name="Shao M."/>
        </authorList>
    </citation>
    <scope>NUCLEOTIDE SEQUENCE</scope>
    <source>
        <tissue evidence="2">Fresh leaf tissue</tissue>
    </source>
</reference>
<comment type="caution">
    <text evidence="2">The sequence shown here is derived from an EMBL/GenBank/DDBJ whole genome shotgun (WGS) entry which is preliminary data.</text>
</comment>
<protein>
    <submittedName>
        <fullName evidence="2">Uncharacterized protein</fullName>
    </submittedName>
</protein>
<gene>
    <name evidence="2" type="ORF">GUJ93_ZPchr0015g6893</name>
</gene>
<feature type="region of interest" description="Disordered" evidence="1">
    <location>
        <begin position="79"/>
        <end position="119"/>
    </location>
</feature>
<feature type="region of interest" description="Disordered" evidence="1">
    <location>
        <begin position="27"/>
        <end position="46"/>
    </location>
</feature>
<evidence type="ECO:0000313" key="2">
    <source>
        <dbReference type="EMBL" id="KAG8083198.1"/>
    </source>
</evidence>
<accession>A0A8J5THA4</accession>
<dbReference type="AlphaFoldDB" id="A0A8J5THA4"/>
<organism evidence="2 3">
    <name type="scientific">Zizania palustris</name>
    <name type="common">Northern wild rice</name>
    <dbReference type="NCBI Taxonomy" id="103762"/>
    <lineage>
        <taxon>Eukaryota</taxon>
        <taxon>Viridiplantae</taxon>
        <taxon>Streptophyta</taxon>
        <taxon>Embryophyta</taxon>
        <taxon>Tracheophyta</taxon>
        <taxon>Spermatophyta</taxon>
        <taxon>Magnoliopsida</taxon>
        <taxon>Liliopsida</taxon>
        <taxon>Poales</taxon>
        <taxon>Poaceae</taxon>
        <taxon>BOP clade</taxon>
        <taxon>Oryzoideae</taxon>
        <taxon>Oryzeae</taxon>
        <taxon>Zizaniinae</taxon>
        <taxon>Zizania</taxon>
    </lineage>
</organism>
<evidence type="ECO:0000313" key="3">
    <source>
        <dbReference type="Proteomes" id="UP000729402"/>
    </source>
</evidence>